<evidence type="ECO:0000313" key="1">
    <source>
        <dbReference type="EMBL" id="SJZ35403.1"/>
    </source>
</evidence>
<accession>A0A1T4JZ07</accession>
<keyword evidence="2" id="KW-1185">Reference proteome</keyword>
<reference evidence="2" key="1">
    <citation type="submission" date="2017-02" db="EMBL/GenBank/DDBJ databases">
        <authorList>
            <person name="Varghese N."/>
            <person name="Submissions S."/>
        </authorList>
    </citation>
    <scope>NUCLEOTIDE SEQUENCE [LARGE SCALE GENOMIC DNA]</scope>
    <source>
        <strain evidence="2">ATCC BAA-73</strain>
    </source>
</reference>
<evidence type="ECO:0000313" key="2">
    <source>
        <dbReference type="Proteomes" id="UP000190625"/>
    </source>
</evidence>
<organism evidence="1 2">
    <name type="scientific">Selenihalanaerobacter shriftii</name>
    <dbReference type="NCBI Taxonomy" id="142842"/>
    <lineage>
        <taxon>Bacteria</taxon>
        <taxon>Bacillati</taxon>
        <taxon>Bacillota</taxon>
        <taxon>Clostridia</taxon>
        <taxon>Halanaerobiales</taxon>
        <taxon>Halobacteroidaceae</taxon>
        <taxon>Selenihalanaerobacter</taxon>
    </lineage>
</organism>
<dbReference type="Proteomes" id="UP000190625">
    <property type="component" value="Unassembled WGS sequence"/>
</dbReference>
<sequence>MKIDFFFAWSKNEDDDLKTWGGGFKLPIFLRWIKVLFKNK</sequence>
<name>A0A1T4JZ07_9FIRM</name>
<dbReference type="RefSeq" id="WP_268794126.1">
    <property type="nucleotide sequence ID" value="NZ_FUWM01000005.1"/>
</dbReference>
<gene>
    <name evidence="1" type="ORF">SAMN02745118_00508</name>
</gene>
<proteinExistence type="predicted"/>
<dbReference type="EMBL" id="FUWM01000005">
    <property type="protein sequence ID" value="SJZ35403.1"/>
    <property type="molecule type" value="Genomic_DNA"/>
</dbReference>
<protein>
    <submittedName>
        <fullName evidence="1">Uncharacterized protein</fullName>
    </submittedName>
</protein>
<dbReference type="AlphaFoldDB" id="A0A1T4JZ07"/>